<name>A0A1W7CWZ9_9ACTN</name>
<dbReference type="InterPro" id="IPR013216">
    <property type="entry name" value="Methyltransf_11"/>
</dbReference>
<dbReference type="GO" id="GO:0008757">
    <property type="term" value="F:S-adenosylmethionine-dependent methyltransferase activity"/>
    <property type="evidence" value="ECO:0007669"/>
    <property type="project" value="InterPro"/>
</dbReference>
<dbReference type="InterPro" id="IPR029063">
    <property type="entry name" value="SAM-dependent_MTases_sf"/>
</dbReference>
<dbReference type="Proteomes" id="UP000194218">
    <property type="component" value="Chromosome"/>
</dbReference>
<dbReference type="EMBL" id="CP021121">
    <property type="protein sequence ID" value="ARQ69334.1"/>
    <property type="molecule type" value="Genomic_DNA"/>
</dbReference>
<evidence type="ECO:0000313" key="2">
    <source>
        <dbReference type="EMBL" id="ARQ69334.1"/>
    </source>
</evidence>
<keyword evidence="3" id="KW-1185">Reference proteome</keyword>
<evidence type="ECO:0000313" key="3">
    <source>
        <dbReference type="Proteomes" id="UP000194218"/>
    </source>
</evidence>
<dbReference type="Gene3D" id="3.40.50.150">
    <property type="entry name" value="Vaccinia Virus protein VP39"/>
    <property type="match status" value="1"/>
</dbReference>
<proteinExistence type="predicted"/>
<dbReference type="PANTHER" id="PTHR43591">
    <property type="entry name" value="METHYLTRANSFERASE"/>
    <property type="match status" value="1"/>
</dbReference>
<sequence>MTDTERVRQIFDDVADDYDQHVPFFRTFGAELVRWSGLRAGLRVLDIGAGRGAVAGPAARAVGPRGHVLAIDNAPGMLAALRRDHPGLPQLSTRVLDAHELDLPDASFDMVTSGLTLHFVDDPARVLAGAHRVLRPGGLLVYSTPGPPPPPPERDPRWDFHGALIAEMAARPGAGKRPDPFTPPPRPLARMCAEAGFVDPVDGTAHATFRFRDPGHYWEWSMSHGFRGFVESLGPDLAAEFRERSLAGLARLHAEGGITLSPSIGLHRVRKP</sequence>
<gene>
    <name evidence="2" type="ORF">CAG99_11035</name>
</gene>
<dbReference type="Pfam" id="PF08241">
    <property type="entry name" value="Methyltransf_11"/>
    <property type="match status" value="1"/>
</dbReference>
<dbReference type="SUPFAM" id="SSF53335">
    <property type="entry name" value="S-adenosyl-L-methionine-dependent methyltransferases"/>
    <property type="match status" value="1"/>
</dbReference>
<protein>
    <recommendedName>
        <fullName evidence="1">Methyltransferase type 11 domain-containing protein</fullName>
    </recommendedName>
</protein>
<dbReference type="OrthoDB" id="9777638at2"/>
<dbReference type="CDD" id="cd02440">
    <property type="entry name" value="AdoMet_MTases"/>
    <property type="match status" value="1"/>
</dbReference>
<reference evidence="2 3" key="1">
    <citation type="submission" date="2017-05" db="EMBL/GenBank/DDBJ databases">
        <title>Complete genome sequence of Streptomyces sp. SCSIO 03032 revealed the diverse biosynthetic pathways for its bioactive secondary metabolites.</title>
        <authorList>
            <person name="Ma L."/>
            <person name="Zhu Y."/>
            <person name="Zhang W."/>
            <person name="Zhang G."/>
            <person name="Tian X."/>
            <person name="Zhang S."/>
            <person name="Zhang C."/>
        </authorList>
    </citation>
    <scope>NUCLEOTIDE SEQUENCE [LARGE SCALE GENOMIC DNA]</scope>
    <source>
        <strain evidence="2 3">SCSIO 03032</strain>
    </source>
</reference>
<dbReference type="AlphaFoldDB" id="A0A1W7CWZ9"/>
<evidence type="ECO:0000259" key="1">
    <source>
        <dbReference type="Pfam" id="PF08241"/>
    </source>
</evidence>
<accession>A0A1W7CWZ9</accession>
<organism evidence="2 3">
    <name type="scientific">Streptomyces marincola</name>
    <dbReference type="NCBI Taxonomy" id="2878388"/>
    <lineage>
        <taxon>Bacteria</taxon>
        <taxon>Bacillati</taxon>
        <taxon>Actinomycetota</taxon>
        <taxon>Actinomycetes</taxon>
        <taxon>Kitasatosporales</taxon>
        <taxon>Streptomycetaceae</taxon>
        <taxon>Streptomyces</taxon>
    </lineage>
</organism>
<dbReference type="KEGG" id="smao:CAG99_11035"/>
<feature type="domain" description="Methyltransferase type 11" evidence="1">
    <location>
        <begin position="45"/>
        <end position="141"/>
    </location>
</feature>
<dbReference type="RefSeq" id="WP_086159097.1">
    <property type="nucleotide sequence ID" value="NZ_CP021121.1"/>
</dbReference>
<dbReference type="PANTHER" id="PTHR43591:SF24">
    <property type="entry name" value="2-METHOXY-6-POLYPRENYL-1,4-BENZOQUINOL METHYLASE, MITOCHONDRIAL"/>
    <property type="match status" value="1"/>
</dbReference>